<dbReference type="OrthoDB" id="10251234at2759"/>
<dbReference type="EMBL" id="QEAO01000059">
    <property type="protein sequence ID" value="TPX30699.1"/>
    <property type="molecule type" value="Genomic_DNA"/>
</dbReference>
<evidence type="ECO:0000256" key="3">
    <source>
        <dbReference type="ARBA" id="ARBA00019610"/>
    </source>
</evidence>
<sequence>MSHLLLSLEPEDSPIAQDISPDGVEVYEVPSTRSQKLARNLERIRLQKTLNAGNDEANETKNSKEEPPKVYPTVQIIRAVEQARFEMNLLNQTVERFVFGTRGPYPSRPYTDDASQLTMIRADGRKGPRLERQIEELQTVLGAKDNALRQVSDTLNKSAEKIQNLLKSEHSFFEEYVPNMRRAGWFLQTRLRARASFEGGGVAPTPIREYYVDYGYNAAGSTFESCEAFVMRRLDGGEDQEVRLELKHKKTRRMVASIIGQSQTRTSKFVKTDVTIPQTVPMQLLAAQSTAFEIELFKRILSDIASDPYLSRQARIASKSVSLPISDTKTLRFELVNEATYQPPPDSITDYDVTLIELLARQGLRAIHRERRSHLERIALTGSTATPKKAKINMILSILRAVSAQESFLPLHRVLTKTFEPIATRIPVTLTRAVSTDKHEWTVTLFDKWTITISKLIIPLQGYISNKSGSNQSNVSLKSTVSNATMDSIVDDSQLFDFLAREVRLACLDVISRQAQQITMSAENDGVWEWVEASAISRKLVRGGKSEWCVITGHGSTFSSTVFDVTIGRQLLSRITLISSDPNRLFMDDVSQTLLDLFI</sequence>
<dbReference type="Pfam" id="PF10156">
    <property type="entry name" value="Med17"/>
    <property type="match status" value="1"/>
</dbReference>
<evidence type="ECO:0000256" key="2">
    <source>
        <dbReference type="ARBA" id="ARBA00005635"/>
    </source>
</evidence>
<dbReference type="GO" id="GO:0006357">
    <property type="term" value="P:regulation of transcription by RNA polymerase II"/>
    <property type="evidence" value="ECO:0007669"/>
    <property type="project" value="InterPro"/>
</dbReference>
<keyword evidence="5 8" id="KW-0804">Transcription</keyword>
<feature type="region of interest" description="Disordered" evidence="9">
    <location>
        <begin position="48"/>
        <end position="68"/>
    </location>
</feature>
<proteinExistence type="inferred from homology"/>
<evidence type="ECO:0000313" key="11">
    <source>
        <dbReference type="Proteomes" id="UP000319731"/>
    </source>
</evidence>
<protein>
    <recommendedName>
        <fullName evidence="3 8">Mediator of RNA polymerase II transcription subunit 17</fullName>
    </recommendedName>
    <alternativeName>
        <fullName evidence="7 8">Mediator complex subunit 17</fullName>
    </alternativeName>
</protein>
<keyword evidence="6 8" id="KW-0539">Nucleus</keyword>
<reference evidence="10 11" key="1">
    <citation type="journal article" date="2019" name="Sci. Rep.">
        <title>Comparative genomics of chytrid fungi reveal insights into the obligate biotrophic and pathogenic lifestyle of Synchytrium endobioticum.</title>
        <authorList>
            <person name="van de Vossenberg B.T.L.H."/>
            <person name="Warris S."/>
            <person name="Nguyen H.D.T."/>
            <person name="van Gent-Pelzer M.P.E."/>
            <person name="Joly D.L."/>
            <person name="van de Geest H.C."/>
            <person name="Bonants P.J.M."/>
            <person name="Smith D.S."/>
            <person name="Levesque C.A."/>
            <person name="van der Lee T.A.J."/>
        </authorList>
    </citation>
    <scope>NUCLEOTIDE SEQUENCE [LARGE SCALE GENOMIC DNA]</scope>
    <source>
        <strain evidence="10 11">JEL517</strain>
    </source>
</reference>
<organism evidence="10 11">
    <name type="scientific">Synchytrium microbalum</name>
    <dbReference type="NCBI Taxonomy" id="1806994"/>
    <lineage>
        <taxon>Eukaryota</taxon>
        <taxon>Fungi</taxon>
        <taxon>Fungi incertae sedis</taxon>
        <taxon>Chytridiomycota</taxon>
        <taxon>Chytridiomycota incertae sedis</taxon>
        <taxon>Chytridiomycetes</taxon>
        <taxon>Synchytriales</taxon>
        <taxon>Synchytriaceae</taxon>
        <taxon>Synchytrium</taxon>
    </lineage>
</organism>
<evidence type="ECO:0000256" key="6">
    <source>
        <dbReference type="ARBA" id="ARBA00023242"/>
    </source>
</evidence>
<name>A0A507BUM8_9FUNG</name>
<comment type="subcellular location">
    <subcellularLocation>
        <location evidence="1 8">Nucleus</location>
    </subcellularLocation>
</comment>
<dbReference type="GO" id="GO:0016592">
    <property type="term" value="C:mediator complex"/>
    <property type="evidence" value="ECO:0007669"/>
    <property type="project" value="InterPro"/>
</dbReference>
<comment type="caution">
    <text evidence="10">The sequence shown here is derived from an EMBL/GenBank/DDBJ whole genome shotgun (WGS) entry which is preliminary data.</text>
</comment>
<evidence type="ECO:0000256" key="8">
    <source>
        <dbReference type="RuleBase" id="RU364140"/>
    </source>
</evidence>
<comment type="function">
    <text evidence="8">Component of the Mediator complex, a coactivator involved in the regulated transcription of nearly all RNA polymerase II-dependent genes. Mediator functions as a bridge to convey information from gene-specific regulatory proteins to the basal RNA polymerase II transcription machinery. Mediator is recruited to promoters by direct interactions with regulatory proteins and serves as a scaffold for the assembly of a functional preinitiation complex with RNA polymerase II and the general transcription factors.</text>
</comment>
<keyword evidence="11" id="KW-1185">Reference proteome</keyword>
<dbReference type="GO" id="GO:0003712">
    <property type="term" value="F:transcription coregulator activity"/>
    <property type="evidence" value="ECO:0007669"/>
    <property type="project" value="InterPro"/>
</dbReference>
<feature type="compositionally biased region" description="Basic and acidic residues" evidence="9">
    <location>
        <begin position="58"/>
        <end position="68"/>
    </location>
</feature>
<comment type="similarity">
    <text evidence="2 8">Belongs to the Mediator complex subunit 17 family.</text>
</comment>
<dbReference type="PANTHER" id="PTHR13114:SF7">
    <property type="entry name" value="MEDIATOR OF RNA POLYMERASE II TRANSCRIPTION SUBUNIT 17"/>
    <property type="match status" value="1"/>
</dbReference>
<evidence type="ECO:0000256" key="9">
    <source>
        <dbReference type="SAM" id="MobiDB-lite"/>
    </source>
</evidence>
<comment type="subunit">
    <text evidence="8">Component of the Mediator complex.</text>
</comment>
<dbReference type="PANTHER" id="PTHR13114">
    <property type="entry name" value="MEDIATOR OF RNA POLYMERASE II TRANSCRIPTION SUBUNIT 17"/>
    <property type="match status" value="1"/>
</dbReference>
<dbReference type="GO" id="GO:0070847">
    <property type="term" value="C:core mediator complex"/>
    <property type="evidence" value="ECO:0007669"/>
    <property type="project" value="TreeGrafter"/>
</dbReference>
<accession>A0A507BUM8</accession>
<dbReference type="STRING" id="1806994.A0A507BUM8"/>
<keyword evidence="4 8" id="KW-0805">Transcription regulation</keyword>
<dbReference type="InterPro" id="IPR019313">
    <property type="entry name" value="Mediator_Med17"/>
</dbReference>
<evidence type="ECO:0000256" key="5">
    <source>
        <dbReference type="ARBA" id="ARBA00023163"/>
    </source>
</evidence>
<evidence type="ECO:0000256" key="7">
    <source>
        <dbReference type="ARBA" id="ARBA00032014"/>
    </source>
</evidence>
<evidence type="ECO:0000256" key="4">
    <source>
        <dbReference type="ARBA" id="ARBA00023015"/>
    </source>
</evidence>
<keyword evidence="8" id="KW-0010">Activator</keyword>
<dbReference type="Proteomes" id="UP000319731">
    <property type="component" value="Unassembled WGS sequence"/>
</dbReference>
<evidence type="ECO:0000256" key="1">
    <source>
        <dbReference type="ARBA" id="ARBA00004123"/>
    </source>
</evidence>
<evidence type="ECO:0000313" key="10">
    <source>
        <dbReference type="EMBL" id="TPX30699.1"/>
    </source>
</evidence>
<dbReference type="AlphaFoldDB" id="A0A507BUM8"/>
<gene>
    <name evidence="8" type="primary">MED17</name>
    <name evidence="10" type="ORF">SmJEL517_g05785</name>
</gene>